<comment type="caution">
    <text evidence="2">The sequence shown here is derived from an EMBL/GenBank/DDBJ whole genome shotgun (WGS) entry which is preliminary data.</text>
</comment>
<keyword evidence="3" id="KW-1185">Reference proteome</keyword>
<evidence type="ECO:0000313" key="2">
    <source>
        <dbReference type="EMBL" id="GGS23500.1"/>
    </source>
</evidence>
<sequence>MEHTDRPAQPQQREQDRPDDLDWFRQEPRLPSVPQADADPVRTVWHLSRFHLGSRRYTGRVDNALVCVTRKGTYETFLPPDRPTSVRRYVALYEVDTDPHSFQLSVPLPSSIDSFEFEATADVTWRVTHPARFVRSQERDVPGLLTRELLPVMRDAGRRHPQDAEAAAERSVRLAVAEATGIGAREGLQVAFSVRLRRDATERSHQARLRTARHEAEAARPEHEASLLREMYEAERRSGQIDFYESVLAKGGTAALALHLAAHPDETRLVLDHLQAGQDKLLGTQMELITHVLESKRLEDHQLNEPHELIAERMKAILRTEPLSESEALAPGHSGGAGPEPGA</sequence>
<feature type="region of interest" description="Disordered" evidence="1">
    <location>
        <begin position="1"/>
        <end position="36"/>
    </location>
</feature>
<reference evidence="2" key="1">
    <citation type="journal article" date="2014" name="Int. J. Syst. Evol. Microbiol.">
        <title>Complete genome sequence of Corynebacterium casei LMG S-19264T (=DSM 44701T), isolated from a smear-ripened cheese.</title>
        <authorList>
            <consortium name="US DOE Joint Genome Institute (JGI-PGF)"/>
            <person name="Walter F."/>
            <person name="Albersmeier A."/>
            <person name="Kalinowski J."/>
            <person name="Ruckert C."/>
        </authorList>
    </citation>
    <scope>NUCLEOTIDE SEQUENCE</scope>
    <source>
        <strain evidence="2">JCM 4234</strain>
    </source>
</reference>
<gene>
    <name evidence="2" type="ORF">GCM10010238_09400</name>
</gene>
<name>A0A918LA68_STRGD</name>
<protein>
    <recommendedName>
        <fullName evidence="4">PE-PGRS family protein</fullName>
    </recommendedName>
</protein>
<dbReference type="EMBL" id="BMSL01000002">
    <property type="protein sequence ID" value="GGS23500.1"/>
    <property type="molecule type" value="Genomic_DNA"/>
</dbReference>
<dbReference type="Proteomes" id="UP000653493">
    <property type="component" value="Unassembled WGS sequence"/>
</dbReference>
<dbReference type="AlphaFoldDB" id="A0A918LA68"/>
<feature type="compositionally biased region" description="Gly residues" evidence="1">
    <location>
        <begin position="333"/>
        <end position="343"/>
    </location>
</feature>
<accession>A0A918LA68</accession>
<evidence type="ECO:0008006" key="4">
    <source>
        <dbReference type="Google" id="ProtNLM"/>
    </source>
</evidence>
<feature type="region of interest" description="Disordered" evidence="1">
    <location>
        <begin position="324"/>
        <end position="343"/>
    </location>
</feature>
<organism evidence="2 3">
    <name type="scientific">Streptomyces griseoviridis</name>
    <dbReference type="NCBI Taxonomy" id="45398"/>
    <lineage>
        <taxon>Bacteria</taxon>
        <taxon>Bacillati</taxon>
        <taxon>Actinomycetota</taxon>
        <taxon>Actinomycetes</taxon>
        <taxon>Kitasatosporales</taxon>
        <taxon>Streptomycetaceae</taxon>
        <taxon>Streptomyces</taxon>
    </lineage>
</organism>
<evidence type="ECO:0000256" key="1">
    <source>
        <dbReference type="SAM" id="MobiDB-lite"/>
    </source>
</evidence>
<proteinExistence type="predicted"/>
<feature type="compositionally biased region" description="Basic and acidic residues" evidence="1">
    <location>
        <begin position="13"/>
        <end position="28"/>
    </location>
</feature>
<reference evidence="2" key="2">
    <citation type="submission" date="2020-09" db="EMBL/GenBank/DDBJ databases">
        <authorList>
            <person name="Sun Q."/>
            <person name="Ohkuma M."/>
        </authorList>
    </citation>
    <scope>NUCLEOTIDE SEQUENCE</scope>
    <source>
        <strain evidence="2">JCM 4234</strain>
    </source>
</reference>
<evidence type="ECO:0000313" key="3">
    <source>
        <dbReference type="Proteomes" id="UP000653493"/>
    </source>
</evidence>